<dbReference type="PANTHER" id="PTHR43384">
    <property type="entry name" value="SEPTUM SITE-DETERMINING PROTEIN MIND HOMOLOG, CHLOROPLASTIC-RELATED"/>
    <property type="match status" value="1"/>
</dbReference>
<dbReference type="SUPFAM" id="SSF52540">
    <property type="entry name" value="P-loop containing nucleoside triphosphate hydrolases"/>
    <property type="match status" value="1"/>
</dbReference>
<organism evidence="4 5">
    <name type="scientific">Candidatus Merdivicinus excrementipullorum</name>
    <dbReference type="NCBI Taxonomy" id="2840867"/>
    <lineage>
        <taxon>Bacteria</taxon>
        <taxon>Bacillati</taxon>
        <taxon>Bacillota</taxon>
        <taxon>Clostridia</taxon>
        <taxon>Eubacteriales</taxon>
        <taxon>Oscillospiraceae</taxon>
        <taxon>Oscillospiraceae incertae sedis</taxon>
        <taxon>Candidatus Merdivicinus</taxon>
    </lineage>
</organism>
<reference evidence="4" key="1">
    <citation type="submission" date="2020-10" db="EMBL/GenBank/DDBJ databases">
        <authorList>
            <person name="Gilroy R."/>
        </authorList>
    </citation>
    <scope>NUCLEOTIDE SEQUENCE</scope>
    <source>
        <strain evidence="4">CHK199-13235</strain>
    </source>
</reference>
<proteinExistence type="predicted"/>
<dbReference type="PANTHER" id="PTHR43384:SF6">
    <property type="entry name" value="SEPTUM SITE-DETERMINING PROTEIN MIND HOMOLOG, CHLOROPLASTIC"/>
    <property type="match status" value="1"/>
</dbReference>
<sequence>MAWDSSNRPGEPEQNQVIAMTSGKGGVGKSTLCVLLGLGDALRGKRVLLIEFDAGLRGLDLMLGIADQVVYDLGDLLEGRCTISKAVMESPLHENLNAIVAPVSLEAPMDLSDVQLLIDGLRGHFDRLILDMPAGLGFSSKIAGCTADIALIAVTPDPVCVRDGAKMAQTLEKQGLCRHRLLINRVEEKMLRRAVLTDLDAVIDGVGSQLLGVFPYAEEIPLRLSRGLQLKGNHPVLRIAQAVSRRLDGEYVPLVFP</sequence>
<dbReference type="Gene3D" id="3.40.50.300">
    <property type="entry name" value="P-loop containing nucleotide triphosphate hydrolases"/>
    <property type="match status" value="1"/>
</dbReference>
<evidence type="ECO:0000256" key="1">
    <source>
        <dbReference type="ARBA" id="ARBA00022741"/>
    </source>
</evidence>
<evidence type="ECO:0000313" key="5">
    <source>
        <dbReference type="Proteomes" id="UP000824002"/>
    </source>
</evidence>
<dbReference type="GO" id="GO:0005829">
    <property type="term" value="C:cytosol"/>
    <property type="evidence" value="ECO:0007669"/>
    <property type="project" value="TreeGrafter"/>
</dbReference>
<dbReference type="GO" id="GO:0051782">
    <property type="term" value="P:negative regulation of cell division"/>
    <property type="evidence" value="ECO:0007669"/>
    <property type="project" value="TreeGrafter"/>
</dbReference>
<dbReference type="Pfam" id="PF13614">
    <property type="entry name" value="AAA_31"/>
    <property type="match status" value="1"/>
</dbReference>
<evidence type="ECO:0000259" key="3">
    <source>
        <dbReference type="Pfam" id="PF13614"/>
    </source>
</evidence>
<evidence type="ECO:0000313" key="4">
    <source>
        <dbReference type="EMBL" id="HIS75780.1"/>
    </source>
</evidence>
<dbReference type="GO" id="GO:0005524">
    <property type="term" value="F:ATP binding"/>
    <property type="evidence" value="ECO:0007669"/>
    <property type="project" value="UniProtKB-KW"/>
</dbReference>
<protein>
    <submittedName>
        <fullName evidence="4">AAA family ATPase</fullName>
    </submittedName>
</protein>
<dbReference type="GO" id="GO:0009898">
    <property type="term" value="C:cytoplasmic side of plasma membrane"/>
    <property type="evidence" value="ECO:0007669"/>
    <property type="project" value="TreeGrafter"/>
</dbReference>
<keyword evidence="2" id="KW-0067">ATP-binding</keyword>
<keyword evidence="1" id="KW-0547">Nucleotide-binding</keyword>
<feature type="domain" description="AAA" evidence="3">
    <location>
        <begin position="16"/>
        <end position="171"/>
    </location>
</feature>
<reference evidence="4" key="2">
    <citation type="journal article" date="2021" name="PeerJ">
        <title>Extensive microbial diversity within the chicken gut microbiome revealed by metagenomics and culture.</title>
        <authorList>
            <person name="Gilroy R."/>
            <person name="Ravi A."/>
            <person name="Getino M."/>
            <person name="Pursley I."/>
            <person name="Horton D.L."/>
            <person name="Alikhan N.F."/>
            <person name="Baker D."/>
            <person name="Gharbi K."/>
            <person name="Hall N."/>
            <person name="Watson M."/>
            <person name="Adriaenssens E.M."/>
            <person name="Foster-Nyarko E."/>
            <person name="Jarju S."/>
            <person name="Secka A."/>
            <person name="Antonio M."/>
            <person name="Oren A."/>
            <person name="Chaudhuri R.R."/>
            <person name="La Ragione R."/>
            <person name="Hildebrand F."/>
            <person name="Pallen M.J."/>
        </authorList>
    </citation>
    <scope>NUCLEOTIDE SEQUENCE</scope>
    <source>
        <strain evidence="4">CHK199-13235</strain>
    </source>
</reference>
<dbReference type="GO" id="GO:0016887">
    <property type="term" value="F:ATP hydrolysis activity"/>
    <property type="evidence" value="ECO:0007669"/>
    <property type="project" value="TreeGrafter"/>
</dbReference>
<accession>A0A9D1FM93</accession>
<dbReference type="InterPro" id="IPR025669">
    <property type="entry name" value="AAA_dom"/>
</dbReference>
<comment type="caution">
    <text evidence="4">The sequence shown here is derived from an EMBL/GenBank/DDBJ whole genome shotgun (WGS) entry which is preliminary data.</text>
</comment>
<dbReference type="AlphaFoldDB" id="A0A9D1FM93"/>
<dbReference type="InterPro" id="IPR050625">
    <property type="entry name" value="ParA/MinD_ATPase"/>
</dbReference>
<dbReference type="EMBL" id="DVJP01000025">
    <property type="protein sequence ID" value="HIS75780.1"/>
    <property type="molecule type" value="Genomic_DNA"/>
</dbReference>
<dbReference type="Proteomes" id="UP000824002">
    <property type="component" value="Unassembled WGS sequence"/>
</dbReference>
<evidence type="ECO:0000256" key="2">
    <source>
        <dbReference type="ARBA" id="ARBA00022840"/>
    </source>
</evidence>
<dbReference type="InterPro" id="IPR027417">
    <property type="entry name" value="P-loop_NTPase"/>
</dbReference>
<gene>
    <name evidence="4" type="ORF">IAB51_03120</name>
</gene>
<name>A0A9D1FM93_9FIRM</name>